<comment type="function">
    <text evidence="4 6">Catalyzes the cleavage of L-kynurenine (L-Kyn) and L-3-hydroxykynurenine (L-3OHKyn) into anthranilic acid (AA) and 3-hydroxyanthranilic acid (3-OHAA), respectively.</text>
</comment>
<dbReference type="GO" id="GO:0097053">
    <property type="term" value="P:L-kynurenine catabolic process"/>
    <property type="evidence" value="ECO:0007669"/>
    <property type="project" value="UniProtKB-UniRule"/>
</dbReference>
<feature type="binding site" evidence="4">
    <location>
        <position position="97"/>
    </location>
    <ligand>
        <name>pyridoxal 5'-phosphate</name>
        <dbReference type="ChEBI" id="CHEBI:597326"/>
    </ligand>
</feature>
<dbReference type="PANTHER" id="PTHR14084">
    <property type="entry name" value="KYNURENINASE"/>
    <property type="match status" value="1"/>
</dbReference>
<comment type="similarity">
    <text evidence="4 6">Belongs to the kynureninase family.</text>
</comment>
<sequence length="409" mass="44440">MTRLDDVRALDAADPLAGFRNRFALPEGVIYLDGNSLGALPANVPARMDRMIREEWGVDLIRSWNTHDWINAPRRLGAKIARLIGAKPHEVIAGESTSVNIFKALTACLQLAPERSVILSEAGNFPTDAYMMEGLAALSGGRIRQSLVASDAIEAALNTDVAALLLTHTHYKSGRLHDMADLTAKAQQLGIPVIWDLSHSAGALPVELNACHADFAVGCGYKYLNGGPGAPAFLFVAERHHDAIFPVLSGWLGHARPFDFRDDYEPAAGIDRFQCGTPAILGMAALECGLDIMLEADMATIRAKSQALGDLFIELVEDRLEGFDLRSPREAAVRGSQVSIAHENGYAIMQALIASGVIGDFRAPDILRFGFTPLYVGYEDVWTAVDTLATIMRTGEWREDRFNVRAAVT</sequence>
<feature type="binding site" evidence="4">
    <location>
        <position position="98"/>
    </location>
    <ligand>
        <name>pyridoxal 5'-phosphate</name>
        <dbReference type="ChEBI" id="CHEBI:597326"/>
    </ligand>
</feature>
<dbReference type="GO" id="GO:0030170">
    <property type="term" value="F:pyridoxal phosphate binding"/>
    <property type="evidence" value="ECO:0007669"/>
    <property type="project" value="UniProtKB-UniRule"/>
</dbReference>
<evidence type="ECO:0000256" key="5">
    <source>
        <dbReference type="NCBIfam" id="TIGR01814"/>
    </source>
</evidence>
<dbReference type="PANTHER" id="PTHR14084:SF0">
    <property type="entry name" value="KYNURENINASE"/>
    <property type="match status" value="1"/>
</dbReference>
<dbReference type="GO" id="GO:0019805">
    <property type="term" value="P:quinolinate biosynthetic process"/>
    <property type="evidence" value="ECO:0007669"/>
    <property type="project" value="UniProtKB-UniRule"/>
</dbReference>
<comment type="similarity">
    <text evidence="7">Belongs to the DegT/DnrJ/EryC1 family.</text>
</comment>
<evidence type="ECO:0000256" key="6">
    <source>
        <dbReference type="PIRNR" id="PIRNR038800"/>
    </source>
</evidence>
<evidence type="ECO:0000256" key="7">
    <source>
        <dbReference type="RuleBase" id="RU004508"/>
    </source>
</evidence>
<evidence type="ECO:0000256" key="4">
    <source>
        <dbReference type="HAMAP-Rule" id="MF_01970"/>
    </source>
</evidence>
<dbReference type="Gene3D" id="3.90.1150.10">
    <property type="entry name" value="Aspartate Aminotransferase, domain 1"/>
    <property type="match status" value="1"/>
</dbReference>
<comment type="pathway">
    <text evidence="4 6">Cofactor biosynthesis; NAD(+) biosynthesis; quinolinate from L-kynurenine: step 2/3.</text>
</comment>
<comment type="cofactor">
    <cofactor evidence="4 6">
        <name>pyridoxal 5'-phosphate</name>
        <dbReference type="ChEBI" id="CHEBI:597326"/>
    </cofactor>
</comment>
<protein>
    <recommendedName>
        <fullName evidence="4 5">Kynureninase</fullName>
        <ecNumber evidence="4 5">3.7.1.3</ecNumber>
    </recommendedName>
    <alternativeName>
        <fullName evidence="4">L-kynurenine hydrolase</fullName>
    </alternativeName>
</protein>
<comment type="catalytic activity">
    <reaction evidence="6">
        <text>3-hydroxy-L-kynurenine + H2O = 3-hydroxyanthranilate + L-alanine + H(+)</text>
        <dbReference type="Rhea" id="RHEA:25143"/>
        <dbReference type="ChEBI" id="CHEBI:15377"/>
        <dbReference type="ChEBI" id="CHEBI:15378"/>
        <dbReference type="ChEBI" id="CHEBI:36559"/>
        <dbReference type="ChEBI" id="CHEBI:57972"/>
        <dbReference type="ChEBI" id="CHEBI:58125"/>
        <dbReference type="EC" id="3.7.1.3"/>
    </reaction>
</comment>
<dbReference type="GO" id="GO:0030429">
    <property type="term" value="F:kynureninase activity"/>
    <property type="evidence" value="ECO:0007669"/>
    <property type="project" value="UniProtKB-UniRule"/>
</dbReference>
<feature type="binding site" evidence="4">
    <location>
        <position position="251"/>
    </location>
    <ligand>
        <name>pyridoxal 5'-phosphate</name>
        <dbReference type="ChEBI" id="CHEBI:597326"/>
    </ligand>
</feature>
<comment type="catalytic activity">
    <reaction evidence="4 6">
        <text>L-kynurenine + H2O = anthranilate + L-alanine + H(+)</text>
        <dbReference type="Rhea" id="RHEA:16813"/>
        <dbReference type="ChEBI" id="CHEBI:15377"/>
        <dbReference type="ChEBI" id="CHEBI:15378"/>
        <dbReference type="ChEBI" id="CHEBI:16567"/>
        <dbReference type="ChEBI" id="CHEBI:57959"/>
        <dbReference type="ChEBI" id="CHEBI:57972"/>
        <dbReference type="EC" id="3.7.1.3"/>
    </reaction>
</comment>
<dbReference type="GO" id="GO:0005737">
    <property type="term" value="C:cytoplasm"/>
    <property type="evidence" value="ECO:0007669"/>
    <property type="project" value="UniProtKB-UniRule"/>
</dbReference>
<dbReference type="Gene3D" id="3.40.640.10">
    <property type="entry name" value="Type I PLP-dependent aspartate aminotransferase-like (Major domain)"/>
    <property type="match status" value="1"/>
</dbReference>
<evidence type="ECO:0000256" key="1">
    <source>
        <dbReference type="ARBA" id="ARBA00022642"/>
    </source>
</evidence>
<dbReference type="SUPFAM" id="SSF53383">
    <property type="entry name" value="PLP-dependent transferases"/>
    <property type="match status" value="1"/>
</dbReference>
<evidence type="ECO:0000313" key="8">
    <source>
        <dbReference type="EMBL" id="RKR02827.1"/>
    </source>
</evidence>
<feature type="modified residue" description="N6-(pyridoxal phosphate)lysine" evidence="4">
    <location>
        <position position="222"/>
    </location>
</feature>
<feature type="binding site" evidence="4">
    <location>
        <position position="199"/>
    </location>
    <ligand>
        <name>pyridoxal 5'-phosphate</name>
        <dbReference type="ChEBI" id="CHEBI:597326"/>
    </ligand>
</feature>
<keyword evidence="3 4" id="KW-0663">Pyridoxal phosphate</keyword>
<evidence type="ECO:0000313" key="9">
    <source>
        <dbReference type="Proteomes" id="UP000273675"/>
    </source>
</evidence>
<dbReference type="EC" id="3.7.1.3" evidence="4 5"/>
<dbReference type="UniPathway" id="UPA00253">
    <property type="reaction ID" value="UER00329"/>
</dbReference>
<name>A0A495DKL3_9PROT</name>
<feature type="binding site" evidence="4">
    <location>
        <begin position="125"/>
        <end position="128"/>
    </location>
    <ligand>
        <name>pyridoxal 5'-phosphate</name>
        <dbReference type="ChEBI" id="CHEBI:597326"/>
    </ligand>
</feature>
<dbReference type="GO" id="GO:0009435">
    <property type="term" value="P:NAD+ biosynthetic process"/>
    <property type="evidence" value="ECO:0007669"/>
    <property type="project" value="UniProtKB-UniRule"/>
</dbReference>
<dbReference type="HAMAP" id="MF_01970">
    <property type="entry name" value="Kynureninase"/>
    <property type="match status" value="1"/>
</dbReference>
<gene>
    <name evidence="4" type="primary">kynU</name>
    <name evidence="8" type="ORF">C7435_0767</name>
</gene>
<dbReference type="Pfam" id="PF22580">
    <property type="entry name" value="KYNU_C"/>
    <property type="match status" value="1"/>
</dbReference>
<evidence type="ECO:0000256" key="2">
    <source>
        <dbReference type="ARBA" id="ARBA00022801"/>
    </source>
</evidence>
<keyword evidence="1 4" id="KW-0662">Pyridine nucleotide biosynthesis</keyword>
<accession>A0A495DKL3</accession>
<dbReference type="GO" id="GO:0019441">
    <property type="term" value="P:L-tryptophan catabolic process to kynurenine"/>
    <property type="evidence" value="ECO:0007669"/>
    <property type="project" value="TreeGrafter"/>
</dbReference>
<evidence type="ECO:0000256" key="3">
    <source>
        <dbReference type="ARBA" id="ARBA00022898"/>
    </source>
</evidence>
<feature type="binding site" evidence="4">
    <location>
        <position position="196"/>
    </location>
    <ligand>
        <name>pyridoxal 5'-phosphate</name>
        <dbReference type="ChEBI" id="CHEBI:597326"/>
    </ligand>
</feature>
<feature type="binding site" evidence="4">
    <location>
        <position position="277"/>
    </location>
    <ligand>
        <name>pyridoxal 5'-phosphate</name>
        <dbReference type="ChEBI" id="CHEBI:597326"/>
    </ligand>
</feature>
<dbReference type="OrthoDB" id="9812626at2"/>
<dbReference type="EMBL" id="RBIM01000002">
    <property type="protein sequence ID" value="RKR02827.1"/>
    <property type="molecule type" value="Genomic_DNA"/>
</dbReference>
<dbReference type="NCBIfam" id="TIGR01814">
    <property type="entry name" value="kynureninase"/>
    <property type="match status" value="1"/>
</dbReference>
<keyword evidence="2 4" id="KW-0378">Hydrolase</keyword>
<feature type="binding site" evidence="4">
    <location>
        <position position="221"/>
    </location>
    <ligand>
        <name>pyridoxal 5'-phosphate</name>
        <dbReference type="ChEBI" id="CHEBI:597326"/>
    </ligand>
</feature>
<comment type="caution">
    <text evidence="8">The sequence shown here is derived from an EMBL/GenBank/DDBJ whole genome shotgun (WGS) entry which is preliminary data.</text>
</comment>
<dbReference type="Proteomes" id="UP000273675">
    <property type="component" value="Unassembled WGS sequence"/>
</dbReference>
<dbReference type="Pfam" id="PF01041">
    <property type="entry name" value="DegT_DnrJ_EryC1"/>
    <property type="match status" value="1"/>
</dbReference>
<organism evidence="8 9">
    <name type="scientific">Maricaulis maris</name>
    <dbReference type="NCBI Taxonomy" id="74318"/>
    <lineage>
        <taxon>Bacteria</taxon>
        <taxon>Pseudomonadati</taxon>
        <taxon>Pseudomonadota</taxon>
        <taxon>Alphaproteobacteria</taxon>
        <taxon>Maricaulales</taxon>
        <taxon>Maricaulaceae</taxon>
        <taxon>Maricaulis</taxon>
    </lineage>
</organism>
<feature type="binding site" evidence="4">
    <location>
        <position position="167"/>
    </location>
    <ligand>
        <name>pyridoxal 5'-phosphate</name>
        <dbReference type="ChEBI" id="CHEBI:597326"/>
    </ligand>
</feature>
<dbReference type="GO" id="GO:0043420">
    <property type="term" value="P:anthranilate metabolic process"/>
    <property type="evidence" value="ECO:0007669"/>
    <property type="project" value="TreeGrafter"/>
</dbReference>
<dbReference type="UniPathway" id="UPA00334">
    <property type="reaction ID" value="UER00455"/>
</dbReference>
<dbReference type="InterPro" id="IPR010111">
    <property type="entry name" value="Kynureninase"/>
</dbReference>
<comment type="pathway">
    <text evidence="4 6">Amino-acid degradation; L-kynurenine degradation; L-alanine and anthranilate from L-kynurenine: step 1/1.</text>
</comment>
<comment type="subunit">
    <text evidence="4 6">Homodimer.</text>
</comment>
<dbReference type="InterPro" id="IPR015421">
    <property type="entry name" value="PyrdxlP-dep_Trfase_major"/>
</dbReference>
<dbReference type="RefSeq" id="WP_121210117.1">
    <property type="nucleotide sequence ID" value="NZ_RBIM01000002.1"/>
</dbReference>
<dbReference type="InterPro" id="IPR015422">
    <property type="entry name" value="PyrdxlP-dep_Trfase_small"/>
</dbReference>
<dbReference type="AlphaFoldDB" id="A0A495DKL3"/>
<dbReference type="PIRSF" id="PIRSF038800">
    <property type="entry name" value="KYNU"/>
    <property type="match status" value="1"/>
</dbReference>
<dbReference type="InterPro" id="IPR000653">
    <property type="entry name" value="DegT/StrS_aminotransferase"/>
</dbReference>
<reference evidence="8 9" key="1">
    <citation type="submission" date="2018-10" db="EMBL/GenBank/DDBJ databases">
        <title>Genomic Encyclopedia of Type Strains, Phase IV (KMG-IV): sequencing the most valuable type-strain genomes for metagenomic binning, comparative biology and taxonomic classification.</title>
        <authorList>
            <person name="Goeker M."/>
        </authorList>
    </citation>
    <scope>NUCLEOTIDE SEQUENCE [LARGE SCALE GENOMIC DNA]</scope>
    <source>
        <strain evidence="8 9">DSM 4734</strain>
    </source>
</reference>
<proteinExistence type="inferred from homology"/>
<dbReference type="InterPro" id="IPR015424">
    <property type="entry name" value="PyrdxlP-dep_Trfase"/>
</dbReference>